<protein>
    <submittedName>
        <fullName evidence="3">Prefoldin alpha subunit</fullName>
    </submittedName>
</protein>
<evidence type="ECO:0000313" key="4">
    <source>
        <dbReference type="Proteomes" id="UP000799772"/>
    </source>
</evidence>
<dbReference type="Pfam" id="PF02996">
    <property type="entry name" value="Prefoldin"/>
    <property type="match status" value="1"/>
</dbReference>
<dbReference type="Gene3D" id="1.10.287.370">
    <property type="match status" value="1"/>
</dbReference>
<evidence type="ECO:0000256" key="1">
    <source>
        <dbReference type="ARBA" id="ARBA00010048"/>
    </source>
</evidence>
<dbReference type="Proteomes" id="UP000799772">
    <property type="component" value="Unassembled WGS sequence"/>
</dbReference>
<dbReference type="GO" id="GO:1990115">
    <property type="term" value="P:RNA polymerase III assembly"/>
    <property type="evidence" value="ECO:0007669"/>
    <property type="project" value="TreeGrafter"/>
</dbReference>
<gene>
    <name evidence="3" type="ORF">NA57DRAFT_8477</name>
</gene>
<comment type="caution">
    <text evidence="3">The sequence shown here is derived from an EMBL/GenBank/DDBJ whole genome shotgun (WGS) entry which is preliminary data.</text>
</comment>
<dbReference type="AlphaFoldDB" id="A0A9P4I9M3"/>
<dbReference type="OrthoDB" id="10267474at2759"/>
<feature type="non-terminal residue" evidence="3">
    <location>
        <position position="1"/>
    </location>
</feature>
<feature type="non-terminal residue" evidence="3">
    <location>
        <position position="149"/>
    </location>
</feature>
<dbReference type="NCBIfam" id="TIGR00293">
    <property type="entry name" value="prefoldin subunit alpha"/>
    <property type="match status" value="1"/>
</dbReference>
<dbReference type="GO" id="GO:0016272">
    <property type="term" value="C:prefoldin complex"/>
    <property type="evidence" value="ECO:0007669"/>
    <property type="project" value="InterPro"/>
</dbReference>
<proteinExistence type="inferred from homology"/>
<dbReference type="SUPFAM" id="SSF46579">
    <property type="entry name" value="Prefoldin"/>
    <property type="match status" value="1"/>
</dbReference>
<dbReference type="CDD" id="cd23157">
    <property type="entry name" value="Prefoldin_5"/>
    <property type="match status" value="1"/>
</dbReference>
<dbReference type="GO" id="GO:0006457">
    <property type="term" value="P:protein folding"/>
    <property type="evidence" value="ECO:0007669"/>
    <property type="project" value="InterPro"/>
</dbReference>
<dbReference type="PANTHER" id="PTHR12674:SF2">
    <property type="entry name" value="PREFOLDIN SUBUNIT 5"/>
    <property type="match status" value="1"/>
</dbReference>
<dbReference type="GO" id="GO:0051082">
    <property type="term" value="F:unfolded protein binding"/>
    <property type="evidence" value="ECO:0007669"/>
    <property type="project" value="InterPro"/>
</dbReference>
<keyword evidence="2" id="KW-0143">Chaperone</keyword>
<reference evidence="3" key="1">
    <citation type="journal article" date="2020" name="Stud. Mycol.">
        <title>101 Dothideomycetes genomes: a test case for predicting lifestyles and emergence of pathogens.</title>
        <authorList>
            <person name="Haridas S."/>
            <person name="Albert R."/>
            <person name="Binder M."/>
            <person name="Bloem J."/>
            <person name="Labutti K."/>
            <person name="Salamov A."/>
            <person name="Andreopoulos B."/>
            <person name="Baker S."/>
            <person name="Barry K."/>
            <person name="Bills G."/>
            <person name="Bluhm B."/>
            <person name="Cannon C."/>
            <person name="Castanera R."/>
            <person name="Culley D."/>
            <person name="Daum C."/>
            <person name="Ezra D."/>
            <person name="Gonzalez J."/>
            <person name="Henrissat B."/>
            <person name="Kuo A."/>
            <person name="Liang C."/>
            <person name="Lipzen A."/>
            <person name="Lutzoni F."/>
            <person name="Magnuson J."/>
            <person name="Mondo S."/>
            <person name="Nolan M."/>
            <person name="Ohm R."/>
            <person name="Pangilinan J."/>
            <person name="Park H.-J."/>
            <person name="Ramirez L."/>
            <person name="Alfaro M."/>
            <person name="Sun H."/>
            <person name="Tritt A."/>
            <person name="Yoshinaga Y."/>
            <person name="Zwiers L.-H."/>
            <person name="Turgeon B."/>
            <person name="Goodwin S."/>
            <person name="Spatafora J."/>
            <person name="Crous P."/>
            <person name="Grigoriev I."/>
        </authorList>
    </citation>
    <scope>NUCLEOTIDE SEQUENCE</scope>
    <source>
        <strain evidence="3">CBS 133067</strain>
    </source>
</reference>
<comment type="similarity">
    <text evidence="1">Belongs to the prefoldin subunit alpha family.</text>
</comment>
<dbReference type="GO" id="GO:1990113">
    <property type="term" value="P:RNA polymerase I assembly"/>
    <property type="evidence" value="ECO:0007669"/>
    <property type="project" value="TreeGrafter"/>
</dbReference>
<keyword evidence="4" id="KW-1185">Reference proteome</keyword>
<dbReference type="PANTHER" id="PTHR12674">
    <property type="entry name" value="PREFOLDIN SUBUNIT 5"/>
    <property type="match status" value="1"/>
</dbReference>
<dbReference type="FunFam" id="1.10.287.370:FF:000004">
    <property type="entry name" value="Probable prefoldin subunit 5"/>
    <property type="match status" value="1"/>
</dbReference>
<name>A0A9P4I9M3_9PEZI</name>
<sequence length="149" mass="16309">VKLSSLSVEQLSQVKKSLDDEIQHLTQSFQSLRLAQSKFRDCLKSLSAGLSPKLADRSILVPLTSSLYVPGNLADTERVIVDVGTGFYVEKSIKDAEKFYDRKVQDLDAKLIDLEKVIQSKGQSLAVVEDEIRRKVVSQNAGEGSAAAA</sequence>
<dbReference type="GO" id="GO:0005737">
    <property type="term" value="C:cytoplasm"/>
    <property type="evidence" value="ECO:0007669"/>
    <property type="project" value="TreeGrafter"/>
</dbReference>
<dbReference type="InterPro" id="IPR004127">
    <property type="entry name" value="Prefoldin_subunit_alpha"/>
</dbReference>
<evidence type="ECO:0000256" key="2">
    <source>
        <dbReference type="ARBA" id="ARBA00023186"/>
    </source>
</evidence>
<organism evidence="3 4">
    <name type="scientific">Rhizodiscina lignyota</name>
    <dbReference type="NCBI Taxonomy" id="1504668"/>
    <lineage>
        <taxon>Eukaryota</taxon>
        <taxon>Fungi</taxon>
        <taxon>Dikarya</taxon>
        <taxon>Ascomycota</taxon>
        <taxon>Pezizomycotina</taxon>
        <taxon>Dothideomycetes</taxon>
        <taxon>Pleosporomycetidae</taxon>
        <taxon>Aulographales</taxon>
        <taxon>Rhizodiscinaceae</taxon>
        <taxon>Rhizodiscina</taxon>
    </lineage>
</organism>
<dbReference type="GO" id="GO:1990114">
    <property type="term" value="P:RNA polymerase II core complex assembly"/>
    <property type="evidence" value="ECO:0007669"/>
    <property type="project" value="TreeGrafter"/>
</dbReference>
<accession>A0A9P4I9M3</accession>
<evidence type="ECO:0000313" key="3">
    <source>
        <dbReference type="EMBL" id="KAF2094532.1"/>
    </source>
</evidence>
<dbReference type="InterPro" id="IPR009053">
    <property type="entry name" value="Prefoldin"/>
</dbReference>
<dbReference type="EMBL" id="ML978134">
    <property type="protein sequence ID" value="KAF2094532.1"/>
    <property type="molecule type" value="Genomic_DNA"/>
</dbReference>
<dbReference type="InterPro" id="IPR011599">
    <property type="entry name" value="PFD_alpha_archaea"/>
</dbReference>